<dbReference type="PROSITE" id="PS50109">
    <property type="entry name" value="HIS_KIN"/>
    <property type="match status" value="1"/>
</dbReference>
<dbReference type="Pfam" id="PF02518">
    <property type="entry name" value="HATPase_c"/>
    <property type="match status" value="1"/>
</dbReference>
<feature type="coiled-coil region" evidence="8">
    <location>
        <begin position="290"/>
        <end position="321"/>
    </location>
</feature>
<dbReference type="InterPro" id="IPR013767">
    <property type="entry name" value="PAS_fold"/>
</dbReference>
<dbReference type="FunFam" id="1.10.287.130:FF:000070">
    <property type="entry name" value="Histidine kinase sensor protein"/>
    <property type="match status" value="1"/>
</dbReference>
<dbReference type="InterPro" id="IPR000700">
    <property type="entry name" value="PAS-assoc_C"/>
</dbReference>
<dbReference type="SMART" id="SM00387">
    <property type="entry name" value="HATPase_c"/>
    <property type="match status" value="1"/>
</dbReference>
<dbReference type="GO" id="GO:0007234">
    <property type="term" value="P:osmosensory signaling via phosphorelay pathway"/>
    <property type="evidence" value="ECO:0007669"/>
    <property type="project" value="TreeGrafter"/>
</dbReference>
<dbReference type="InterPro" id="IPR001789">
    <property type="entry name" value="Sig_transdc_resp-reg_receiver"/>
</dbReference>
<dbReference type="RefSeq" id="WP_245901204.1">
    <property type="nucleotide sequence ID" value="NZ_QJSX01000024.1"/>
</dbReference>
<dbReference type="InterPro" id="IPR050351">
    <property type="entry name" value="BphY/WalK/GraS-like"/>
</dbReference>
<dbReference type="PANTHER" id="PTHR42878:SF15">
    <property type="entry name" value="BACTERIOPHYTOCHROME"/>
    <property type="match status" value="1"/>
</dbReference>
<dbReference type="GO" id="GO:0016020">
    <property type="term" value="C:membrane"/>
    <property type="evidence" value="ECO:0007669"/>
    <property type="project" value="UniProtKB-SubCell"/>
</dbReference>
<evidence type="ECO:0000313" key="14">
    <source>
        <dbReference type="Proteomes" id="UP000248326"/>
    </source>
</evidence>
<keyword evidence="6" id="KW-0472">Membrane</keyword>
<dbReference type="Gene3D" id="1.10.287.130">
    <property type="match status" value="1"/>
</dbReference>
<dbReference type="InterPro" id="IPR035965">
    <property type="entry name" value="PAS-like_dom_sf"/>
</dbReference>
<keyword evidence="8" id="KW-0175">Coiled coil</keyword>
<evidence type="ECO:0000256" key="8">
    <source>
        <dbReference type="SAM" id="Coils"/>
    </source>
</evidence>
<keyword evidence="5 13" id="KW-0418">Kinase</keyword>
<dbReference type="Pfam" id="PF00989">
    <property type="entry name" value="PAS"/>
    <property type="match status" value="1"/>
</dbReference>
<evidence type="ECO:0000256" key="4">
    <source>
        <dbReference type="ARBA" id="ARBA00022679"/>
    </source>
</evidence>
<dbReference type="FunFam" id="3.30.565.10:FF:000006">
    <property type="entry name" value="Sensor histidine kinase WalK"/>
    <property type="match status" value="1"/>
</dbReference>
<dbReference type="InterPro" id="IPR003594">
    <property type="entry name" value="HATPase_dom"/>
</dbReference>
<dbReference type="SMART" id="SM00388">
    <property type="entry name" value="HisKA"/>
    <property type="match status" value="1"/>
</dbReference>
<proteinExistence type="predicted"/>
<evidence type="ECO:0000256" key="7">
    <source>
        <dbReference type="PROSITE-ProRule" id="PRU00169"/>
    </source>
</evidence>
<dbReference type="CDD" id="cd00082">
    <property type="entry name" value="HisKA"/>
    <property type="match status" value="1"/>
</dbReference>
<dbReference type="PANTHER" id="PTHR42878">
    <property type="entry name" value="TWO-COMPONENT HISTIDINE KINASE"/>
    <property type="match status" value="1"/>
</dbReference>
<dbReference type="EC" id="2.7.13.3" evidence="2"/>
<dbReference type="InterPro" id="IPR036890">
    <property type="entry name" value="HATPase_C_sf"/>
</dbReference>
<dbReference type="Pfam" id="PF00072">
    <property type="entry name" value="Response_reg"/>
    <property type="match status" value="1"/>
</dbReference>
<dbReference type="CDD" id="cd00130">
    <property type="entry name" value="PAS"/>
    <property type="match status" value="1"/>
</dbReference>
<gene>
    <name evidence="13" type="ORF">DES52_12425</name>
</gene>
<dbReference type="Gene3D" id="3.40.50.2300">
    <property type="match status" value="1"/>
</dbReference>
<keyword evidence="14" id="KW-1185">Reference proteome</keyword>
<evidence type="ECO:0000256" key="1">
    <source>
        <dbReference type="ARBA" id="ARBA00000085"/>
    </source>
</evidence>
<dbReference type="Proteomes" id="UP000248326">
    <property type="component" value="Unassembled WGS sequence"/>
</dbReference>
<dbReference type="GO" id="GO:0006355">
    <property type="term" value="P:regulation of DNA-templated transcription"/>
    <property type="evidence" value="ECO:0007669"/>
    <property type="project" value="InterPro"/>
</dbReference>
<feature type="domain" description="PAC" evidence="12">
    <location>
        <begin position="247"/>
        <end position="299"/>
    </location>
</feature>
<dbReference type="InterPro" id="IPR005467">
    <property type="entry name" value="His_kinase_dom"/>
</dbReference>
<dbReference type="SUPFAM" id="SSF47384">
    <property type="entry name" value="Homodimeric domain of signal transducing histidine kinase"/>
    <property type="match status" value="1"/>
</dbReference>
<sequence>MNKVPSADARVNILIVDDDPAKRLALSAALESLGENLVQAESGRDALRLLLQHDFALILLDVRMPDMDGFETAALIRSRPQTESTPIIFVTAYDRAEADTLGGYALGAVDFIFAPIVPEVLRAKVGVFVDLHHKTRAIAAHERALREREAREAQLTSERLRRQNERDRERAAREVHKLSSALEQTDDPVVITDRDGRIEYVNPAFERLTGYARIETLGQRLTLVRSGEPDPGFNESLWSTLLAGEVYRGEFVNRRKDGTLYHEEQTITPIKDESGRITHFVATGKDVSERKRVEREIRHLNASLEARVRERTARLQDLNHELEAFAYSVSHDLRTPLRHIASFANLLAKEVQGAENSKAEQYLEIIEKATLKMNGLIEDLLAYSRTGRQDLRLVDVSVADLVAEVRRDLARDEVGRRVEWHVGDLPVVRADLAAFRQVFANLLGNALKYTRARDVAVIEVGSFEEDEAQVLFVRDNGVGFDEKYADKLFGVFQRLHTGGEFEGTGIGLANVKRIVTRHGGRVWAESRVQEGTTFYVALPKVHEASVKVAVNEERPLSR</sequence>
<dbReference type="PRINTS" id="PR00344">
    <property type="entry name" value="BCTRLSENSOR"/>
</dbReference>
<dbReference type="GO" id="GO:0000156">
    <property type="term" value="F:phosphorelay response regulator activity"/>
    <property type="evidence" value="ECO:0007669"/>
    <property type="project" value="TreeGrafter"/>
</dbReference>
<comment type="caution">
    <text evidence="13">The sequence shown here is derived from an EMBL/GenBank/DDBJ whole genome shotgun (WGS) entry which is preliminary data.</text>
</comment>
<evidence type="ECO:0000256" key="6">
    <source>
        <dbReference type="ARBA" id="ARBA00023136"/>
    </source>
</evidence>
<evidence type="ECO:0000259" key="9">
    <source>
        <dbReference type="PROSITE" id="PS50109"/>
    </source>
</evidence>
<comment type="catalytic activity">
    <reaction evidence="1">
        <text>ATP + protein L-histidine = ADP + protein N-phospho-L-histidine.</text>
        <dbReference type="EC" id="2.7.13.3"/>
    </reaction>
</comment>
<dbReference type="InterPro" id="IPR036097">
    <property type="entry name" value="HisK_dim/P_sf"/>
</dbReference>
<feature type="coiled-coil region" evidence="8">
    <location>
        <begin position="138"/>
        <end position="170"/>
    </location>
</feature>
<dbReference type="PROSITE" id="PS50110">
    <property type="entry name" value="RESPONSE_REGULATORY"/>
    <property type="match status" value="1"/>
</dbReference>
<evidence type="ECO:0000256" key="5">
    <source>
        <dbReference type="ARBA" id="ARBA00022777"/>
    </source>
</evidence>
<dbReference type="SMART" id="SM00448">
    <property type="entry name" value="REC"/>
    <property type="match status" value="1"/>
</dbReference>
<dbReference type="InterPro" id="IPR004358">
    <property type="entry name" value="Sig_transdc_His_kin-like_C"/>
</dbReference>
<name>A0A318S201_9DEIO</name>
<dbReference type="EMBL" id="QJSX01000024">
    <property type="protein sequence ID" value="PYE49389.1"/>
    <property type="molecule type" value="Genomic_DNA"/>
</dbReference>
<dbReference type="Pfam" id="PF00512">
    <property type="entry name" value="HisKA"/>
    <property type="match status" value="1"/>
</dbReference>
<evidence type="ECO:0000259" key="11">
    <source>
        <dbReference type="PROSITE" id="PS50112"/>
    </source>
</evidence>
<dbReference type="Gene3D" id="3.30.565.10">
    <property type="entry name" value="Histidine kinase-like ATPase, C-terminal domain"/>
    <property type="match status" value="1"/>
</dbReference>
<keyword evidence="3 7" id="KW-0597">Phosphoprotein</keyword>
<feature type="domain" description="Histidine kinase" evidence="9">
    <location>
        <begin position="328"/>
        <end position="542"/>
    </location>
</feature>
<dbReference type="PROSITE" id="PS50113">
    <property type="entry name" value="PAC"/>
    <property type="match status" value="1"/>
</dbReference>
<protein>
    <recommendedName>
        <fullName evidence="2">histidine kinase</fullName>
        <ecNumber evidence="2">2.7.13.3</ecNumber>
    </recommendedName>
</protein>
<dbReference type="GO" id="GO:0000155">
    <property type="term" value="F:phosphorelay sensor kinase activity"/>
    <property type="evidence" value="ECO:0007669"/>
    <property type="project" value="InterPro"/>
</dbReference>
<reference evidence="13 14" key="1">
    <citation type="submission" date="2018-06" db="EMBL/GenBank/DDBJ databases">
        <title>Genomic Encyclopedia of Type Strains, Phase IV (KMG-IV): sequencing the most valuable type-strain genomes for metagenomic binning, comparative biology and taxonomic classification.</title>
        <authorList>
            <person name="Goeker M."/>
        </authorList>
    </citation>
    <scope>NUCLEOTIDE SEQUENCE [LARGE SCALE GENOMIC DNA]</scope>
    <source>
        <strain evidence="13 14">DSM 18048</strain>
    </source>
</reference>
<dbReference type="GO" id="GO:0030295">
    <property type="term" value="F:protein kinase activator activity"/>
    <property type="evidence" value="ECO:0007669"/>
    <property type="project" value="TreeGrafter"/>
</dbReference>
<dbReference type="SMART" id="SM00086">
    <property type="entry name" value="PAC"/>
    <property type="match status" value="1"/>
</dbReference>
<evidence type="ECO:0000256" key="2">
    <source>
        <dbReference type="ARBA" id="ARBA00012438"/>
    </source>
</evidence>
<dbReference type="SUPFAM" id="SSF55874">
    <property type="entry name" value="ATPase domain of HSP90 chaperone/DNA topoisomerase II/histidine kinase"/>
    <property type="match status" value="1"/>
</dbReference>
<dbReference type="AlphaFoldDB" id="A0A318S201"/>
<accession>A0A318S201</accession>
<evidence type="ECO:0000259" key="10">
    <source>
        <dbReference type="PROSITE" id="PS50110"/>
    </source>
</evidence>
<feature type="modified residue" description="4-aspartylphosphate" evidence="7">
    <location>
        <position position="61"/>
    </location>
</feature>
<dbReference type="InterPro" id="IPR011006">
    <property type="entry name" value="CheY-like_superfamily"/>
</dbReference>
<dbReference type="InterPro" id="IPR003661">
    <property type="entry name" value="HisK_dim/P_dom"/>
</dbReference>
<feature type="domain" description="PAS" evidence="11">
    <location>
        <begin position="174"/>
        <end position="219"/>
    </location>
</feature>
<organism evidence="13 14">
    <name type="scientific">Deinococcus yavapaiensis KR-236</name>
    <dbReference type="NCBI Taxonomy" id="694435"/>
    <lineage>
        <taxon>Bacteria</taxon>
        <taxon>Thermotogati</taxon>
        <taxon>Deinococcota</taxon>
        <taxon>Deinococci</taxon>
        <taxon>Deinococcales</taxon>
        <taxon>Deinococcaceae</taxon>
        <taxon>Deinococcus</taxon>
    </lineage>
</organism>
<evidence type="ECO:0000313" key="13">
    <source>
        <dbReference type="EMBL" id="PYE49389.1"/>
    </source>
</evidence>
<dbReference type="SMART" id="SM00091">
    <property type="entry name" value="PAS"/>
    <property type="match status" value="1"/>
</dbReference>
<dbReference type="SUPFAM" id="SSF55785">
    <property type="entry name" value="PYP-like sensor domain (PAS domain)"/>
    <property type="match status" value="1"/>
</dbReference>
<dbReference type="PROSITE" id="PS50112">
    <property type="entry name" value="PAS"/>
    <property type="match status" value="1"/>
</dbReference>
<feature type="domain" description="Response regulatory" evidence="10">
    <location>
        <begin position="12"/>
        <end position="129"/>
    </location>
</feature>
<evidence type="ECO:0000256" key="3">
    <source>
        <dbReference type="ARBA" id="ARBA00022553"/>
    </source>
</evidence>
<evidence type="ECO:0000259" key="12">
    <source>
        <dbReference type="PROSITE" id="PS50113"/>
    </source>
</evidence>
<dbReference type="SUPFAM" id="SSF52172">
    <property type="entry name" value="CheY-like"/>
    <property type="match status" value="1"/>
</dbReference>
<dbReference type="InterPro" id="IPR000014">
    <property type="entry name" value="PAS"/>
</dbReference>
<keyword evidence="4" id="KW-0808">Transferase</keyword>
<dbReference type="NCBIfam" id="TIGR00229">
    <property type="entry name" value="sensory_box"/>
    <property type="match status" value="1"/>
</dbReference>
<dbReference type="Gene3D" id="3.30.450.20">
    <property type="entry name" value="PAS domain"/>
    <property type="match status" value="1"/>
</dbReference>
<dbReference type="InterPro" id="IPR001610">
    <property type="entry name" value="PAC"/>
</dbReference>